<dbReference type="InterPro" id="IPR002885">
    <property type="entry name" value="PPR_rpt"/>
</dbReference>
<feature type="region of interest" description="Disordered" evidence="6">
    <location>
        <begin position="425"/>
        <end position="449"/>
    </location>
</feature>
<dbReference type="Pfam" id="PF01535">
    <property type="entry name" value="PPR"/>
    <property type="match status" value="1"/>
</dbReference>
<sequence length="608" mass="66170">MWTLYMEIRAASKWRIDTVELIQFLRAILKVGRETFWSERAQLLVDEERARSAAPVGADVAMALIRIYAKFGDIQAIGRVVELTTEALGSEWAAAQEDYIETRVIAYARADLPATAAKALAMSGDYAAAVSDVGRSDSPRSSASRLTDTARRTPPYVMALIELLLAWARRREVSKAWACMSQLLSQGYGKSARAWNGLLHMHAIDVRYRYGLLEEAASRMHSAGVEADAATYNIMMHGSLLRGLTVKWKEWYQRMGQAGHKPGAVTYTTLFSQLARNGQWSEALNVLRTMRSANVRMTATTAASAMSMERLRNRSDRVMRRFRDRIVKGSVVSASEFAVAMATALDSPRRWTSEIALAIRCLEDGRISESAVVDAMAARLPGINAAQIPRRPLLHLLQCDAEHISAAFAAGIHASAGLFPEMGGTDGSGGSASTDGSNGSAPKTAPAGDSGAYMAVGERRRSYAQTLNVVIQFMLREGNLRQAEALIQTASEAKIDTGTPHTLISLLHAYMRTDTCQAGEDAGVATDNQRDRIAAVGRLGDSITAATFVPPTVLPIAQLVASIGSKDMAAAKEHFEQLERGVEDFPSIRAFNAMLQYACAQQDCELLE</sequence>
<reference evidence="7" key="1">
    <citation type="submission" date="2022-07" db="EMBL/GenBank/DDBJ databases">
        <title>Phylogenomic reconstructions and comparative analyses of Kickxellomycotina fungi.</title>
        <authorList>
            <person name="Reynolds N.K."/>
            <person name="Stajich J.E."/>
            <person name="Barry K."/>
            <person name="Grigoriev I.V."/>
            <person name="Crous P."/>
            <person name="Smith M.E."/>
        </authorList>
    </citation>
    <scope>NUCLEOTIDE SEQUENCE</scope>
    <source>
        <strain evidence="7">NRRL 1565</strain>
    </source>
</reference>
<proteinExistence type="inferred from homology"/>
<evidence type="ECO:0000256" key="5">
    <source>
        <dbReference type="PROSITE-ProRule" id="PRU00708"/>
    </source>
</evidence>
<comment type="function">
    <text evidence="3">Regulates mitochondrial small subunit maturation by controlling 15S rRNA 5'-end processing. Localizes to the 5' precursor of the 15S rRNA in a position that is subsequently occupied by mS47 in the mature yeast mtSSU. Uses structure and sequence-specific RNA recognition, binding to a single-stranded region of the precursor and specifically recognizing bases -6 to -1. The exchange of Ccm1 for mS47 is coupled to the irreversible removal of precursor rRNA that is accompanied by conformational changes of the mitoribosomal proteins uS5m and mS26. These conformational changes signal completion of 5'-end rRNA processing through protection of the mature 5'-end of the 15S rRNA and stabilization of mS47. The removal of the 5' precursor together with the dissociation of Ccm1 may be catalyzed by the 5'-3' exoribonuclease Pet127. Involved in the specific removal of group I introns in mitochondrial encoded transcripts.</text>
</comment>
<evidence type="ECO:0000313" key="8">
    <source>
        <dbReference type="Proteomes" id="UP001140094"/>
    </source>
</evidence>
<dbReference type="AlphaFoldDB" id="A0A9W8HXL8"/>
<dbReference type="Proteomes" id="UP001140094">
    <property type="component" value="Unassembled WGS sequence"/>
</dbReference>
<comment type="caution">
    <text evidence="7">The sequence shown here is derived from an EMBL/GenBank/DDBJ whole genome shotgun (WGS) entry which is preliminary data.</text>
</comment>
<evidence type="ECO:0000313" key="7">
    <source>
        <dbReference type="EMBL" id="KAJ2805066.1"/>
    </source>
</evidence>
<dbReference type="PROSITE" id="PS51375">
    <property type="entry name" value="PPR"/>
    <property type="match status" value="2"/>
</dbReference>
<organism evidence="7 8">
    <name type="scientific">Coemansia guatemalensis</name>
    <dbReference type="NCBI Taxonomy" id="2761395"/>
    <lineage>
        <taxon>Eukaryota</taxon>
        <taxon>Fungi</taxon>
        <taxon>Fungi incertae sedis</taxon>
        <taxon>Zoopagomycota</taxon>
        <taxon>Kickxellomycotina</taxon>
        <taxon>Kickxellomycetes</taxon>
        <taxon>Kickxellales</taxon>
        <taxon>Kickxellaceae</taxon>
        <taxon>Coemansia</taxon>
    </lineage>
</organism>
<dbReference type="PANTHER" id="PTHR47447">
    <property type="entry name" value="OS03G0856100 PROTEIN"/>
    <property type="match status" value="1"/>
</dbReference>
<comment type="similarity">
    <text evidence="1">Belongs to the CCM1 family.</text>
</comment>
<comment type="subunit">
    <text evidence="4">Binds to mitochondrial small subunit 15S rRNA.</text>
</comment>
<evidence type="ECO:0000256" key="4">
    <source>
        <dbReference type="ARBA" id="ARBA00044511"/>
    </source>
</evidence>
<feature type="repeat" description="PPR" evidence="5">
    <location>
        <begin position="228"/>
        <end position="262"/>
    </location>
</feature>
<gene>
    <name evidence="7" type="ORF">H4R20_002244</name>
</gene>
<dbReference type="EMBL" id="JANBUO010000329">
    <property type="protein sequence ID" value="KAJ2805066.1"/>
    <property type="molecule type" value="Genomic_DNA"/>
</dbReference>
<dbReference type="OrthoDB" id="185373at2759"/>
<feature type="compositionally biased region" description="Low complexity" evidence="6">
    <location>
        <begin position="431"/>
        <end position="441"/>
    </location>
</feature>
<evidence type="ECO:0008006" key="9">
    <source>
        <dbReference type="Google" id="ProtNLM"/>
    </source>
</evidence>
<evidence type="ECO:0000256" key="3">
    <source>
        <dbReference type="ARBA" id="ARBA00044493"/>
    </source>
</evidence>
<name>A0A9W8HXL8_9FUNG</name>
<dbReference type="Gene3D" id="1.25.40.10">
    <property type="entry name" value="Tetratricopeptide repeat domain"/>
    <property type="match status" value="1"/>
</dbReference>
<dbReference type="NCBIfam" id="TIGR00756">
    <property type="entry name" value="PPR"/>
    <property type="match status" value="1"/>
</dbReference>
<feature type="non-terminal residue" evidence="7">
    <location>
        <position position="608"/>
    </location>
</feature>
<dbReference type="InterPro" id="IPR011990">
    <property type="entry name" value="TPR-like_helical_dom_sf"/>
</dbReference>
<keyword evidence="8" id="KW-1185">Reference proteome</keyword>
<evidence type="ECO:0000256" key="1">
    <source>
        <dbReference type="ARBA" id="ARBA00006192"/>
    </source>
</evidence>
<protein>
    <recommendedName>
        <fullName evidence="9">Pentacotripeptide-repeat region of PRORP domain-containing protein</fullName>
    </recommendedName>
</protein>
<evidence type="ECO:0000256" key="6">
    <source>
        <dbReference type="SAM" id="MobiDB-lite"/>
    </source>
</evidence>
<evidence type="ECO:0000256" key="2">
    <source>
        <dbReference type="ARBA" id="ARBA00022737"/>
    </source>
</evidence>
<accession>A0A9W8HXL8</accession>
<dbReference type="PANTHER" id="PTHR47447:SF23">
    <property type="entry name" value="PENTACOTRIPEPTIDE-REPEAT REGION OF PRORP DOMAIN-CONTAINING PROTEIN"/>
    <property type="match status" value="1"/>
</dbReference>
<keyword evidence="2" id="KW-0677">Repeat</keyword>
<feature type="repeat" description="PPR" evidence="5">
    <location>
        <begin position="263"/>
        <end position="297"/>
    </location>
</feature>